<evidence type="ECO:0000256" key="1">
    <source>
        <dbReference type="SAM" id="SignalP"/>
    </source>
</evidence>
<dbReference type="SUPFAM" id="SSF48239">
    <property type="entry name" value="Terpenoid cyclases/Protein prenyltransferases"/>
    <property type="match status" value="1"/>
</dbReference>
<evidence type="ECO:0000313" key="3">
    <source>
        <dbReference type="EMBL" id="GLX66343.1"/>
    </source>
</evidence>
<keyword evidence="1" id="KW-0732">Signal</keyword>
<dbReference type="PROSITE" id="PS51272">
    <property type="entry name" value="SLH"/>
    <property type="match status" value="3"/>
</dbReference>
<name>A0ABQ6G5T3_9BACL</name>
<evidence type="ECO:0000313" key="4">
    <source>
        <dbReference type="Proteomes" id="UP001157114"/>
    </source>
</evidence>
<dbReference type="InterPro" id="IPR008930">
    <property type="entry name" value="Terpenoid_cyclase/PrenylTrfase"/>
</dbReference>
<feature type="domain" description="SLH" evidence="2">
    <location>
        <begin position="1811"/>
        <end position="1873"/>
    </location>
</feature>
<dbReference type="InterPro" id="IPR001119">
    <property type="entry name" value="SLH_dom"/>
</dbReference>
<dbReference type="Proteomes" id="UP001157114">
    <property type="component" value="Unassembled WGS sequence"/>
</dbReference>
<gene>
    <name evidence="3" type="ORF">MU1_06870</name>
</gene>
<dbReference type="EMBL" id="BSSQ01000002">
    <property type="protein sequence ID" value="GLX66343.1"/>
    <property type="molecule type" value="Genomic_DNA"/>
</dbReference>
<dbReference type="Pfam" id="PF14478">
    <property type="entry name" value="DUF4430"/>
    <property type="match status" value="2"/>
</dbReference>
<dbReference type="Pfam" id="PF00395">
    <property type="entry name" value="SLH"/>
    <property type="match status" value="3"/>
</dbReference>
<dbReference type="RefSeq" id="WP_284237037.1">
    <property type="nucleotide sequence ID" value="NZ_BSSQ01000002.1"/>
</dbReference>
<dbReference type="InterPro" id="IPR027954">
    <property type="entry name" value="Transcobalamin-like_C"/>
</dbReference>
<keyword evidence="4" id="KW-1185">Reference proteome</keyword>
<evidence type="ECO:0000259" key="2">
    <source>
        <dbReference type="PROSITE" id="PS51272"/>
    </source>
</evidence>
<dbReference type="Gene3D" id="2.170.130.30">
    <property type="match status" value="1"/>
</dbReference>
<organism evidence="3 4">
    <name type="scientific">Paenibacillus glycanilyticus</name>
    <dbReference type="NCBI Taxonomy" id="126569"/>
    <lineage>
        <taxon>Bacteria</taxon>
        <taxon>Bacillati</taxon>
        <taxon>Bacillota</taxon>
        <taxon>Bacilli</taxon>
        <taxon>Bacillales</taxon>
        <taxon>Paenibacillaceae</taxon>
        <taxon>Paenibacillus</taxon>
    </lineage>
</organism>
<reference evidence="3 4" key="1">
    <citation type="submission" date="2023-03" db="EMBL/GenBank/DDBJ databases">
        <title>Draft genome sequence of the bacteria which degrade cell wall of Tricholomamatutake.</title>
        <authorList>
            <person name="Konishi Y."/>
            <person name="Fukuta Y."/>
            <person name="Shirasaka N."/>
        </authorList>
    </citation>
    <scope>NUCLEOTIDE SEQUENCE [LARGE SCALE GENOMIC DNA]</scope>
    <source>
        <strain evidence="4">mu1</strain>
    </source>
</reference>
<proteinExistence type="predicted"/>
<sequence>MLKRKIEKKYIAACLAIMMLMTLFSPSAVWAAEATSKVESTNGYVTITVEKFTLGQGYILDPVRVPYHEGDRVSDVVTEVLGEGSYRSVGSVDNRFYLSGVYDPDAGQVEIPAYIQQAIGGAGKIGSRANADWLSEFDYTQESGWMYAVNNSFPNVGSSDAYVMDGDVIRWQYTVYGLGRDLGSNEDGGNALIQTANKDALTEKVAEINSSPNKSDILADTVVQAAYDHAYDALTDLGSDQSVVNTALADLSKAMDDNKELDKSELEAAIQQAELTKDSVKASTDGSDVRTTEYWVDDTVLHALTEVIVSAQQLIADSTASQEAVDAKVLALNQAITILNEAKQKGLLEESAKFNVSFKVAPKTATLELYNAKDQRVDIGAAEAGTYNIYNTALPAGDYSYRGFDANGNGVGGGKVTVTTQQDQIFELRQLNLKASNSGWIVNQDYMVKVGQDSPNDTSLTVGAITATGQAPVLVATGHTYYYSFSPSEARTAEGYIELANSVTVTLSSSAQTISASVPLSREISFTVPEGASLFVGSKTKHFIAFTEIEPVATTVVDGKQKFNYKLVNNQEYNYRVSQEGKLTNTGTFKATEANASMEITQEQLNVLPPNAILNRNTYLEGNIYLNINEQNHLKLAAPGEEFKLMPLRSWQALIEGINNYFFEPDYHYEIITGDNVIDIVEGQPGGYSTIRAKANGTAIVKVTYDALKVNGSTYIKEANNAFSAIWPENVGLFVVTVGQGETGITTGIESNKERNQKANEGKTGNSVNNLQNGAFDSDIDSVYYLDTQPGAVFTFTPTAGSEVSVLRPEIDHALGTASYGDGNFSTRNVMRNSDGSFSVLLTEGRNIVKVEKDGLAEYQVMTARPLTVTIDNVTRPGEKVGPGDQVKVSFNQLSFPANKLSGIYNFNGQIIFSAGPEQALVTSGASQYSLAKSLNVFQVPADLEGSYSLKDGRIKLGFFGSPIGAHREIDPLTGANPNFTATAKEGYYSIFPEIVIVQGTEPKAADKTTLLFAVDDAKELLASVQASTDGNDIPQSEYWVTEEVFSQYSALIEEAQALVADESASQEAVNAKVLALEQSYSLFSSAKQQGRWLPIKELLDKQLAYLAENVSNPTFGTSGGEWSVLSLARAGYDVPENYFAKYYYNMVREVKGLMPETSSKPEGLLDRNKGTEHSRLILALTAIGQDIRDVAGYDMSAALADFNYVIKQGINGPIFALIAFDSHQYDIPTVETTANQTTRDKLIAYILGKEVAGGGWSLSGTADPDMTAMAIQALAPYYENKEEVKAAVDRALNWLSAAQNGSGGYSSAGNENVQSVAQVIVALTSLGIDPHTDKRFMKNGNSAIDNLLSFAAPTGGFVHPKGGHVDGMATDQGTYALVAYNRFLQGKTSLYDMTDVDIKDAKPNITVPLPAEEPSLVIPNDGSNYTIRVNESDQAKDVSIDLPVPATSQTFIELPSNAALPQLSITRGHVSLSFPQGIVMDGSGSSKQLELISPNNKEDVAFKTSLMGLIDVNQQIDAITEYFTVGGEESINFTNGFVAITFAGMKGNHVVYIRNGQPIAIHKFASNEAGLASGASEYAYEDGNDLIVKTNHFTDFAVYSVKNKDDGGVVGPEPGKSTALLSIDKLTINKGYVLSPTTVEFTPGETAWDVFKRELDKRGILYEYSYSNKYNSVYVESIAGDGEFDHGDNSGWMYNVNGVYPNYGASNYKLKQGDVVQWRYTTDLGADLGQVVPGGGEEPGTEETENGAKTLADYYKDSGDVSSWAKDLVLQATKKGFIEGFNGRLDPKKEVTRAEFAKLLVEVFNLQTDKISPFHDVESSKWFYPYVNAAYAAGIITGYNDQFKPQDTITREEMAVMIARALKGGSNVANSFYKDHDQIAPWAQVEVDSLLASSIMEGYNGQFNPKGTATREMAFVVIMRAYLHMEG</sequence>
<feature type="signal peptide" evidence="1">
    <location>
        <begin position="1"/>
        <end position="31"/>
    </location>
</feature>
<dbReference type="Gene3D" id="1.50.10.20">
    <property type="match status" value="1"/>
</dbReference>
<dbReference type="CDD" id="cd00688">
    <property type="entry name" value="ISOPREN_C2_like"/>
    <property type="match status" value="1"/>
</dbReference>
<dbReference type="Gene3D" id="1.20.1270.90">
    <property type="entry name" value="AF1782-like"/>
    <property type="match status" value="2"/>
</dbReference>
<feature type="chain" id="PRO_5046025974" description="SLH domain-containing protein" evidence="1">
    <location>
        <begin position="32"/>
        <end position="1928"/>
    </location>
</feature>
<protein>
    <recommendedName>
        <fullName evidence="2">SLH domain-containing protein</fullName>
    </recommendedName>
</protein>
<feature type="domain" description="SLH" evidence="2">
    <location>
        <begin position="1874"/>
        <end position="1928"/>
    </location>
</feature>
<feature type="domain" description="SLH" evidence="2">
    <location>
        <begin position="1753"/>
        <end position="1810"/>
    </location>
</feature>
<comment type="caution">
    <text evidence="3">The sequence shown here is derived from an EMBL/GenBank/DDBJ whole genome shotgun (WGS) entry which is preliminary data.</text>
</comment>
<accession>A0ABQ6G5T3</accession>